<evidence type="ECO:0000256" key="1">
    <source>
        <dbReference type="SAM" id="Phobius"/>
    </source>
</evidence>
<keyword evidence="1" id="KW-1133">Transmembrane helix</keyword>
<dbReference type="EMBL" id="AQFT01000003">
    <property type="protein sequence ID" value="EMZ39485.1"/>
    <property type="molecule type" value="Genomic_DNA"/>
</dbReference>
<sequence>MQVTVFSVRMTVLWSSILISVFYVLRVKMVLYDLCSVTGIIVLYLFCFARMLFPVEFSWTRVIAVSKVYNKIFDVLRNKIYMGMELRVYHLVALVWFTR</sequence>
<keyword evidence="1" id="KW-0472">Membrane</keyword>
<comment type="caution">
    <text evidence="2">The sequence shown here is derived from an EMBL/GenBank/DDBJ whole genome shotgun (WGS) entry which is preliminary data.</text>
</comment>
<dbReference type="PATRIC" id="fig|1235802.3.peg.121"/>
<gene>
    <name evidence="2" type="ORF">C823_00113</name>
</gene>
<organism evidence="2 3">
    <name type="scientific">Eubacterium plexicaudatum ASF492</name>
    <dbReference type="NCBI Taxonomy" id="1235802"/>
    <lineage>
        <taxon>Bacteria</taxon>
        <taxon>Bacillati</taxon>
        <taxon>Bacillota</taxon>
        <taxon>Clostridia</taxon>
        <taxon>Eubacteriales</taxon>
        <taxon>Eubacteriaceae</taxon>
        <taxon>Eubacterium</taxon>
    </lineage>
</organism>
<feature type="transmembrane region" description="Helical" evidence="1">
    <location>
        <begin position="6"/>
        <end position="25"/>
    </location>
</feature>
<evidence type="ECO:0000313" key="3">
    <source>
        <dbReference type="Proteomes" id="UP000012589"/>
    </source>
</evidence>
<evidence type="ECO:0000313" key="2">
    <source>
        <dbReference type="EMBL" id="EMZ39485.1"/>
    </source>
</evidence>
<feature type="transmembrane region" description="Helical" evidence="1">
    <location>
        <begin position="30"/>
        <end position="53"/>
    </location>
</feature>
<accession>N2BM32</accession>
<keyword evidence="1" id="KW-0812">Transmembrane</keyword>
<keyword evidence="3" id="KW-1185">Reference proteome</keyword>
<reference evidence="2 3" key="1">
    <citation type="journal article" date="2014" name="Genome Announc.">
        <title>Draft genome sequences of the altered schaedler flora, a defined bacterial community from gnotobiotic mice.</title>
        <authorList>
            <person name="Wannemuehler M.J."/>
            <person name="Overstreet A.M."/>
            <person name="Ward D.V."/>
            <person name="Phillips G.J."/>
        </authorList>
    </citation>
    <scope>NUCLEOTIDE SEQUENCE [LARGE SCALE GENOMIC DNA]</scope>
    <source>
        <strain evidence="2 3">ASF492</strain>
    </source>
</reference>
<name>N2BM32_9FIRM</name>
<dbReference type="Proteomes" id="UP000012589">
    <property type="component" value="Unassembled WGS sequence"/>
</dbReference>
<dbReference type="AlphaFoldDB" id="N2BM32"/>
<proteinExistence type="predicted"/>
<dbReference type="STRING" id="1235802.C823_00113"/>
<protein>
    <submittedName>
        <fullName evidence="2">Uncharacterized protein</fullName>
    </submittedName>
</protein>
<dbReference type="HOGENOM" id="CLU_2316077_0_0_9"/>